<dbReference type="AlphaFoldDB" id="A0A8J6GS99"/>
<proteinExistence type="predicted"/>
<dbReference type="EMBL" id="JAATJU010021039">
    <property type="protein sequence ID" value="KAH0514878.1"/>
    <property type="molecule type" value="Genomic_DNA"/>
</dbReference>
<gene>
    <name evidence="2" type="ORF">LTLLF_133095</name>
</gene>
<sequence length="144" mass="15637">MINNTDGDVIEIDDSPDDSDDDVILVEPEDPPLPYASAAPVVGRAVPEDQVVVIESPPISEIQSPSTSSGSGRPNNSLGEVRRTRKRRHAVHCPICGEEGHSEEACEAARAPSYEFVAVQDVPQPEEPRAREAIFGPFFFCEPQ</sequence>
<evidence type="ECO:0000313" key="3">
    <source>
        <dbReference type="Proteomes" id="UP000710432"/>
    </source>
</evidence>
<reference evidence="2" key="1">
    <citation type="submission" date="2020-03" db="EMBL/GenBank/DDBJ databases">
        <title>Studies in the Genomics of Life Span.</title>
        <authorList>
            <person name="Glass D."/>
        </authorList>
    </citation>
    <scope>NUCLEOTIDE SEQUENCE</scope>
    <source>
        <strain evidence="2">LTLLF</strain>
        <tissue evidence="2">Muscle</tissue>
    </source>
</reference>
<feature type="compositionally biased region" description="Acidic residues" evidence="1">
    <location>
        <begin position="8"/>
        <end position="30"/>
    </location>
</feature>
<feature type="compositionally biased region" description="Low complexity" evidence="1">
    <location>
        <begin position="55"/>
        <end position="77"/>
    </location>
</feature>
<name>A0A8J6GS99_MICOH</name>
<feature type="region of interest" description="Disordered" evidence="1">
    <location>
        <begin position="1"/>
        <end position="37"/>
    </location>
</feature>
<feature type="region of interest" description="Disordered" evidence="1">
    <location>
        <begin position="55"/>
        <end position="88"/>
    </location>
</feature>
<evidence type="ECO:0000313" key="2">
    <source>
        <dbReference type="EMBL" id="KAH0514878.1"/>
    </source>
</evidence>
<accession>A0A8J6GS99</accession>
<dbReference type="Proteomes" id="UP000710432">
    <property type="component" value="Unassembled WGS sequence"/>
</dbReference>
<organism evidence="2 3">
    <name type="scientific">Microtus ochrogaster</name>
    <name type="common">Prairie vole</name>
    <dbReference type="NCBI Taxonomy" id="79684"/>
    <lineage>
        <taxon>Eukaryota</taxon>
        <taxon>Metazoa</taxon>
        <taxon>Chordata</taxon>
        <taxon>Craniata</taxon>
        <taxon>Vertebrata</taxon>
        <taxon>Euteleostomi</taxon>
        <taxon>Mammalia</taxon>
        <taxon>Eutheria</taxon>
        <taxon>Euarchontoglires</taxon>
        <taxon>Glires</taxon>
        <taxon>Rodentia</taxon>
        <taxon>Myomorpha</taxon>
        <taxon>Muroidea</taxon>
        <taxon>Cricetidae</taxon>
        <taxon>Arvicolinae</taxon>
        <taxon>Microtus</taxon>
    </lineage>
</organism>
<comment type="caution">
    <text evidence="2">The sequence shown here is derived from an EMBL/GenBank/DDBJ whole genome shotgun (WGS) entry which is preliminary data.</text>
</comment>
<protein>
    <submittedName>
        <fullName evidence="2">Zinc finger CCHC domain-containing protein 12</fullName>
    </submittedName>
</protein>
<evidence type="ECO:0000256" key="1">
    <source>
        <dbReference type="SAM" id="MobiDB-lite"/>
    </source>
</evidence>